<organism evidence="4 5">
    <name type="scientific">Candidatus Woesebacteria bacterium GW2011_GWD1_41_12</name>
    <dbReference type="NCBI Taxonomy" id="1618593"/>
    <lineage>
        <taxon>Bacteria</taxon>
        <taxon>Candidatus Woeseibacteriota</taxon>
    </lineage>
</organism>
<sequence>MKKVIVWVLIAVIFILVGWYGRVLYELPKNSNPIAQIKPTPLLKYTIENLSGVNFETSKIEIGETIFESDKFTSYKYTMKFSPDFSQNLKTVSGMINIPKKEGTFPVIVMFRGFVSQEIYETGIGTRPSAKVFAENDFITVAPDFLGYADSDIEASNIFESRFQTYVTAAVTLKAIASIEKWDGKNTFIWGHSNGGQVALTTLEITGVDYPTVLWAPVGRPFPASILYYIDEAADGGKFLIDQLADFGDTYDAGKYSLTNYLDKIKAPVEINQGTADTAVPYWWSDELNKKLKEEDIDVTYKKYSGANHNLAPAWDNVVENSLNFYKEHLEK</sequence>
<dbReference type="PANTHER" id="PTHR22946">
    <property type="entry name" value="DIENELACTONE HYDROLASE DOMAIN-CONTAINING PROTEIN-RELATED"/>
    <property type="match status" value="1"/>
</dbReference>
<dbReference type="EMBL" id="LCAL01000037">
    <property type="protein sequence ID" value="KKR89419.1"/>
    <property type="molecule type" value="Genomic_DNA"/>
</dbReference>
<protein>
    <submittedName>
        <fullName evidence="4">Peptidase</fullName>
    </submittedName>
</protein>
<dbReference type="GO" id="GO:0008236">
    <property type="term" value="F:serine-type peptidase activity"/>
    <property type="evidence" value="ECO:0007669"/>
    <property type="project" value="InterPro"/>
</dbReference>
<dbReference type="GO" id="GO:0052689">
    <property type="term" value="F:carboxylic ester hydrolase activity"/>
    <property type="evidence" value="ECO:0007669"/>
    <property type="project" value="UniProtKB-ARBA"/>
</dbReference>
<keyword evidence="1" id="KW-0378">Hydrolase</keyword>
<dbReference type="Pfam" id="PF00326">
    <property type="entry name" value="Peptidase_S9"/>
    <property type="match status" value="1"/>
</dbReference>
<comment type="caution">
    <text evidence="4">The sequence shown here is derived from an EMBL/GenBank/DDBJ whole genome shotgun (WGS) entry which is preliminary data.</text>
</comment>
<keyword evidence="2" id="KW-0472">Membrane</keyword>
<keyword evidence="2" id="KW-0812">Transmembrane</keyword>
<evidence type="ECO:0000313" key="4">
    <source>
        <dbReference type="EMBL" id="KKR89419.1"/>
    </source>
</evidence>
<dbReference type="Gene3D" id="3.40.50.1820">
    <property type="entry name" value="alpha/beta hydrolase"/>
    <property type="match status" value="1"/>
</dbReference>
<dbReference type="SUPFAM" id="SSF53474">
    <property type="entry name" value="alpha/beta-Hydrolases"/>
    <property type="match status" value="1"/>
</dbReference>
<evidence type="ECO:0000313" key="5">
    <source>
        <dbReference type="Proteomes" id="UP000034275"/>
    </source>
</evidence>
<gene>
    <name evidence="4" type="ORF">UU39_C0037G0004</name>
</gene>
<dbReference type="PANTHER" id="PTHR22946:SF9">
    <property type="entry name" value="POLYKETIDE TRANSFERASE AF380"/>
    <property type="match status" value="1"/>
</dbReference>
<name>A0A0G0UKW0_9BACT</name>
<proteinExistence type="predicted"/>
<evidence type="ECO:0000256" key="2">
    <source>
        <dbReference type="SAM" id="Phobius"/>
    </source>
</evidence>
<reference evidence="4 5" key="1">
    <citation type="journal article" date="2015" name="Nature">
        <title>rRNA introns, odd ribosomes, and small enigmatic genomes across a large radiation of phyla.</title>
        <authorList>
            <person name="Brown C.T."/>
            <person name="Hug L.A."/>
            <person name="Thomas B.C."/>
            <person name="Sharon I."/>
            <person name="Castelle C.J."/>
            <person name="Singh A."/>
            <person name="Wilkins M.J."/>
            <person name="Williams K.H."/>
            <person name="Banfield J.F."/>
        </authorList>
    </citation>
    <scope>NUCLEOTIDE SEQUENCE [LARGE SCALE GENOMIC DNA]</scope>
</reference>
<dbReference type="InterPro" id="IPR029058">
    <property type="entry name" value="AB_hydrolase_fold"/>
</dbReference>
<dbReference type="InterPro" id="IPR001375">
    <property type="entry name" value="Peptidase_S9_cat"/>
</dbReference>
<accession>A0A0G0UKW0</accession>
<evidence type="ECO:0000259" key="3">
    <source>
        <dbReference type="Pfam" id="PF00326"/>
    </source>
</evidence>
<dbReference type="InterPro" id="IPR050261">
    <property type="entry name" value="FrsA_esterase"/>
</dbReference>
<keyword evidence="2" id="KW-1133">Transmembrane helix</keyword>
<dbReference type="Proteomes" id="UP000034275">
    <property type="component" value="Unassembled WGS sequence"/>
</dbReference>
<feature type="domain" description="Peptidase S9 prolyl oligopeptidase catalytic" evidence="3">
    <location>
        <begin position="132"/>
        <end position="331"/>
    </location>
</feature>
<dbReference type="AlphaFoldDB" id="A0A0G0UKW0"/>
<dbReference type="GO" id="GO:0006508">
    <property type="term" value="P:proteolysis"/>
    <property type="evidence" value="ECO:0007669"/>
    <property type="project" value="InterPro"/>
</dbReference>
<feature type="transmembrane region" description="Helical" evidence="2">
    <location>
        <begin position="6"/>
        <end position="25"/>
    </location>
</feature>
<evidence type="ECO:0000256" key="1">
    <source>
        <dbReference type="ARBA" id="ARBA00022801"/>
    </source>
</evidence>